<comment type="subcellular location">
    <subcellularLocation>
        <location evidence="2">Chromosome</location>
    </subcellularLocation>
    <subcellularLocation>
        <location evidence="1 6">Nucleus</location>
    </subcellularLocation>
</comment>
<evidence type="ECO:0000256" key="6">
    <source>
        <dbReference type="RuleBase" id="RU003894"/>
    </source>
</evidence>
<dbReference type="PANTHER" id="PTHR11467:SF131">
    <property type="entry name" value="HISTONE H1"/>
    <property type="match status" value="1"/>
</dbReference>
<comment type="similarity">
    <text evidence="6">Belongs to the histone H1/H5 family.</text>
</comment>
<accession>A0A8J5GVW3</accession>
<keyword evidence="4 6" id="KW-0238">DNA-binding</keyword>
<evidence type="ECO:0000313" key="10">
    <source>
        <dbReference type="Proteomes" id="UP000734854"/>
    </source>
</evidence>
<dbReference type="InterPro" id="IPR005818">
    <property type="entry name" value="Histone_H1/H5_H15"/>
</dbReference>
<keyword evidence="10" id="KW-1185">Reference proteome</keyword>
<dbReference type="GO" id="GO:0045910">
    <property type="term" value="P:negative regulation of DNA recombination"/>
    <property type="evidence" value="ECO:0007669"/>
    <property type="project" value="TreeGrafter"/>
</dbReference>
<dbReference type="SMART" id="SM00526">
    <property type="entry name" value="H15"/>
    <property type="match status" value="1"/>
</dbReference>
<feature type="compositionally biased region" description="Low complexity" evidence="7">
    <location>
        <begin position="238"/>
        <end position="248"/>
    </location>
</feature>
<dbReference type="PROSITE" id="PS51504">
    <property type="entry name" value="H15"/>
    <property type="match status" value="1"/>
</dbReference>
<dbReference type="GO" id="GO:0006334">
    <property type="term" value="P:nucleosome assembly"/>
    <property type="evidence" value="ECO:0007669"/>
    <property type="project" value="InterPro"/>
</dbReference>
<dbReference type="GO" id="GO:0030527">
    <property type="term" value="F:structural constituent of chromatin"/>
    <property type="evidence" value="ECO:0007669"/>
    <property type="project" value="InterPro"/>
</dbReference>
<keyword evidence="5 6" id="KW-0539">Nucleus</keyword>
<dbReference type="AlphaFoldDB" id="A0A8J5GVW3"/>
<reference evidence="9 10" key="1">
    <citation type="submission" date="2020-08" db="EMBL/GenBank/DDBJ databases">
        <title>Plant Genome Project.</title>
        <authorList>
            <person name="Zhang R.-G."/>
        </authorList>
    </citation>
    <scope>NUCLEOTIDE SEQUENCE [LARGE SCALE GENOMIC DNA]</scope>
    <source>
        <tissue evidence="9">Rhizome</tissue>
    </source>
</reference>
<feature type="compositionally biased region" description="Low complexity" evidence="7">
    <location>
        <begin position="195"/>
        <end position="204"/>
    </location>
</feature>
<feature type="compositionally biased region" description="Basic residues" evidence="7">
    <location>
        <begin position="46"/>
        <end position="57"/>
    </location>
</feature>
<dbReference type="EMBL" id="JACMSC010000009">
    <property type="protein sequence ID" value="KAG6507369.1"/>
    <property type="molecule type" value="Genomic_DNA"/>
</dbReference>
<sequence>MPALEEPIVRMETYDDDELAPAKPAAEEGAIAPAVTVKAAKAKAKAKAPSSKAKKLTGPRSTSAHPPYAEVAIPNRFMIKEAILTLKERMGSSPYAIAKAMEDKHKAHLPANFRKMLLLQLKKLAAAGKLAKVKSSYKLSSATASVVVATAKATTKNPISVASKAKPKVRPAASIAKPKSKTVANAKSKAKTVTKPKPVAVKPKSATKRKDAPGRKALKAPVKSAAAPKKTPVRKPKTSSSTAKKSKK</sequence>
<evidence type="ECO:0000313" key="9">
    <source>
        <dbReference type="EMBL" id="KAG6507369.1"/>
    </source>
</evidence>
<organism evidence="9 10">
    <name type="scientific">Zingiber officinale</name>
    <name type="common">Ginger</name>
    <name type="synonym">Amomum zingiber</name>
    <dbReference type="NCBI Taxonomy" id="94328"/>
    <lineage>
        <taxon>Eukaryota</taxon>
        <taxon>Viridiplantae</taxon>
        <taxon>Streptophyta</taxon>
        <taxon>Embryophyta</taxon>
        <taxon>Tracheophyta</taxon>
        <taxon>Spermatophyta</taxon>
        <taxon>Magnoliopsida</taxon>
        <taxon>Liliopsida</taxon>
        <taxon>Zingiberales</taxon>
        <taxon>Zingiberaceae</taxon>
        <taxon>Zingiber</taxon>
    </lineage>
</organism>
<dbReference type="GO" id="GO:0030261">
    <property type="term" value="P:chromosome condensation"/>
    <property type="evidence" value="ECO:0007669"/>
    <property type="project" value="TreeGrafter"/>
</dbReference>
<dbReference type="GO" id="GO:0003690">
    <property type="term" value="F:double-stranded DNA binding"/>
    <property type="evidence" value="ECO:0007669"/>
    <property type="project" value="TreeGrafter"/>
</dbReference>
<dbReference type="GO" id="GO:0000786">
    <property type="term" value="C:nucleosome"/>
    <property type="evidence" value="ECO:0007669"/>
    <property type="project" value="InterPro"/>
</dbReference>
<dbReference type="Gene3D" id="1.10.10.10">
    <property type="entry name" value="Winged helix-like DNA-binding domain superfamily/Winged helix DNA-binding domain"/>
    <property type="match status" value="1"/>
</dbReference>
<feature type="domain" description="H15" evidence="8">
    <location>
        <begin position="64"/>
        <end position="141"/>
    </location>
</feature>
<name>A0A8J5GVW3_ZINOF</name>
<dbReference type="InterPro" id="IPR036390">
    <property type="entry name" value="WH_DNA-bd_sf"/>
</dbReference>
<evidence type="ECO:0000256" key="7">
    <source>
        <dbReference type="SAM" id="MobiDB-lite"/>
    </source>
</evidence>
<dbReference type="Pfam" id="PF00538">
    <property type="entry name" value="Linker_histone"/>
    <property type="match status" value="1"/>
</dbReference>
<evidence type="ECO:0000256" key="1">
    <source>
        <dbReference type="ARBA" id="ARBA00004123"/>
    </source>
</evidence>
<dbReference type="GO" id="GO:0031492">
    <property type="term" value="F:nucleosomal DNA binding"/>
    <property type="evidence" value="ECO:0007669"/>
    <property type="project" value="TreeGrafter"/>
</dbReference>
<comment type="caution">
    <text evidence="9">The sequence shown here is derived from an EMBL/GenBank/DDBJ whole genome shotgun (WGS) entry which is preliminary data.</text>
</comment>
<dbReference type="InterPro" id="IPR036388">
    <property type="entry name" value="WH-like_DNA-bd_sf"/>
</dbReference>
<proteinExistence type="inferred from homology"/>
<evidence type="ECO:0000256" key="4">
    <source>
        <dbReference type="ARBA" id="ARBA00023125"/>
    </source>
</evidence>
<dbReference type="PANTHER" id="PTHR11467">
    <property type="entry name" value="HISTONE H1"/>
    <property type="match status" value="1"/>
</dbReference>
<dbReference type="InterPro" id="IPR005819">
    <property type="entry name" value="H1/H5"/>
</dbReference>
<feature type="region of interest" description="Disordered" evidence="7">
    <location>
        <begin position="46"/>
        <end position="67"/>
    </location>
</feature>
<protein>
    <recommendedName>
        <fullName evidence="8">H15 domain-containing protein</fullName>
    </recommendedName>
</protein>
<feature type="compositionally biased region" description="Low complexity" evidence="7">
    <location>
        <begin position="219"/>
        <end position="230"/>
    </location>
</feature>
<feature type="region of interest" description="Disordered" evidence="7">
    <location>
        <begin position="162"/>
        <end position="248"/>
    </location>
</feature>
<dbReference type="Proteomes" id="UP000734854">
    <property type="component" value="Unassembled WGS sequence"/>
</dbReference>
<evidence type="ECO:0000256" key="5">
    <source>
        <dbReference type="ARBA" id="ARBA00023242"/>
    </source>
</evidence>
<dbReference type="PRINTS" id="PR00624">
    <property type="entry name" value="HISTONEH5"/>
</dbReference>
<dbReference type="GO" id="GO:0005634">
    <property type="term" value="C:nucleus"/>
    <property type="evidence" value="ECO:0007669"/>
    <property type="project" value="UniProtKB-SubCell"/>
</dbReference>
<gene>
    <name evidence="9" type="ORF">ZIOFF_032711</name>
</gene>
<keyword evidence="3 6" id="KW-0158">Chromosome</keyword>
<evidence type="ECO:0000259" key="8">
    <source>
        <dbReference type="PROSITE" id="PS51504"/>
    </source>
</evidence>
<evidence type="ECO:0000256" key="3">
    <source>
        <dbReference type="ARBA" id="ARBA00022454"/>
    </source>
</evidence>
<evidence type="ECO:0000256" key="2">
    <source>
        <dbReference type="ARBA" id="ARBA00004286"/>
    </source>
</evidence>
<dbReference type="SUPFAM" id="SSF46785">
    <property type="entry name" value="Winged helix' DNA-binding domain"/>
    <property type="match status" value="1"/>
</dbReference>